<sequence>MFLDVATNLVHLYFGISPSALAYLDPGTGSIIFQLLLGSVVGGIFFITSKYELLKAKFKQLLGNERKKDQHSDDE</sequence>
<name>A0A2H0BEI1_UNCKA</name>
<keyword evidence="1" id="KW-0472">Membrane</keyword>
<keyword evidence="1" id="KW-0812">Transmembrane</keyword>
<reference evidence="2 3" key="1">
    <citation type="submission" date="2017-09" db="EMBL/GenBank/DDBJ databases">
        <title>Depth-based differentiation of microbial function through sediment-hosted aquifers and enrichment of novel symbionts in the deep terrestrial subsurface.</title>
        <authorList>
            <person name="Probst A.J."/>
            <person name="Ladd B."/>
            <person name="Jarett J.K."/>
            <person name="Geller-Mcgrath D.E."/>
            <person name="Sieber C.M."/>
            <person name="Emerson J.B."/>
            <person name="Anantharaman K."/>
            <person name="Thomas B.C."/>
            <person name="Malmstrom R."/>
            <person name="Stieglmeier M."/>
            <person name="Klingl A."/>
            <person name="Woyke T."/>
            <person name="Ryan C.M."/>
            <person name="Banfield J.F."/>
        </authorList>
    </citation>
    <scope>NUCLEOTIDE SEQUENCE [LARGE SCALE GENOMIC DNA]</scope>
    <source>
        <strain evidence="2">CG22_combo_CG10-13_8_21_14_all_39_12</strain>
    </source>
</reference>
<dbReference type="AlphaFoldDB" id="A0A2H0BEI1"/>
<evidence type="ECO:0000313" key="3">
    <source>
        <dbReference type="Proteomes" id="UP000228495"/>
    </source>
</evidence>
<dbReference type="EMBL" id="PCSU01000091">
    <property type="protein sequence ID" value="PIP56072.1"/>
    <property type="molecule type" value="Genomic_DNA"/>
</dbReference>
<feature type="transmembrane region" description="Helical" evidence="1">
    <location>
        <begin position="31"/>
        <end position="49"/>
    </location>
</feature>
<organism evidence="2 3">
    <name type="scientific">candidate division WWE3 bacterium CG22_combo_CG10-13_8_21_14_all_39_12</name>
    <dbReference type="NCBI Taxonomy" id="1975094"/>
    <lineage>
        <taxon>Bacteria</taxon>
        <taxon>Katanobacteria</taxon>
    </lineage>
</organism>
<accession>A0A2H0BEI1</accession>
<protein>
    <submittedName>
        <fullName evidence="2">Uncharacterized protein</fullName>
    </submittedName>
</protein>
<gene>
    <name evidence="2" type="ORF">COX05_05090</name>
</gene>
<evidence type="ECO:0000313" key="2">
    <source>
        <dbReference type="EMBL" id="PIP56072.1"/>
    </source>
</evidence>
<proteinExistence type="predicted"/>
<comment type="caution">
    <text evidence="2">The sequence shown here is derived from an EMBL/GenBank/DDBJ whole genome shotgun (WGS) entry which is preliminary data.</text>
</comment>
<evidence type="ECO:0000256" key="1">
    <source>
        <dbReference type="SAM" id="Phobius"/>
    </source>
</evidence>
<keyword evidence="1" id="KW-1133">Transmembrane helix</keyword>
<dbReference type="Proteomes" id="UP000228495">
    <property type="component" value="Unassembled WGS sequence"/>
</dbReference>